<evidence type="ECO:0000313" key="3">
    <source>
        <dbReference type="Proteomes" id="UP000663832"/>
    </source>
</evidence>
<comment type="caution">
    <text evidence="1">The sequence shown here is derived from an EMBL/GenBank/DDBJ whole genome shotgun (WGS) entry which is preliminary data.</text>
</comment>
<protein>
    <submittedName>
        <fullName evidence="1">Uncharacterized protein</fullName>
    </submittedName>
</protein>
<evidence type="ECO:0000313" key="1">
    <source>
        <dbReference type="EMBL" id="CAF1565850.1"/>
    </source>
</evidence>
<dbReference type="Proteomes" id="UP000663832">
    <property type="component" value="Unassembled WGS sequence"/>
</dbReference>
<accession>A0A815Y683</accession>
<evidence type="ECO:0000313" key="2">
    <source>
        <dbReference type="EMBL" id="CAF1666719.1"/>
    </source>
</evidence>
<dbReference type="EMBL" id="CAJNOI010005479">
    <property type="protein sequence ID" value="CAF1565850.1"/>
    <property type="molecule type" value="Genomic_DNA"/>
</dbReference>
<sequence length="25" mass="2848">MSQITSSFGVFQLPDCVASRKVYRK</sequence>
<keyword evidence="3" id="KW-1185">Reference proteome</keyword>
<dbReference type="Proteomes" id="UP000663877">
    <property type="component" value="Unassembled WGS sequence"/>
</dbReference>
<evidence type="ECO:0000313" key="4">
    <source>
        <dbReference type="Proteomes" id="UP000663877"/>
    </source>
</evidence>
<organism evidence="1 4">
    <name type="scientific">Adineta steineri</name>
    <dbReference type="NCBI Taxonomy" id="433720"/>
    <lineage>
        <taxon>Eukaryota</taxon>
        <taxon>Metazoa</taxon>
        <taxon>Spiralia</taxon>
        <taxon>Gnathifera</taxon>
        <taxon>Rotifera</taxon>
        <taxon>Eurotatoria</taxon>
        <taxon>Bdelloidea</taxon>
        <taxon>Adinetida</taxon>
        <taxon>Adinetidae</taxon>
        <taxon>Adineta</taxon>
    </lineage>
</organism>
<name>A0A815Y683_9BILA</name>
<feature type="non-terminal residue" evidence="1">
    <location>
        <position position="25"/>
    </location>
</feature>
<dbReference type="EMBL" id="CAJNOM010005885">
    <property type="protein sequence ID" value="CAF1666719.1"/>
    <property type="molecule type" value="Genomic_DNA"/>
</dbReference>
<reference evidence="1" key="1">
    <citation type="submission" date="2021-02" db="EMBL/GenBank/DDBJ databases">
        <authorList>
            <person name="Nowell W R."/>
        </authorList>
    </citation>
    <scope>NUCLEOTIDE SEQUENCE</scope>
</reference>
<dbReference type="AlphaFoldDB" id="A0A815Y683"/>
<gene>
    <name evidence="1" type="ORF">BJG266_LOCUS47332</name>
    <name evidence="2" type="ORF">QVE165_LOCUS64371</name>
</gene>
<proteinExistence type="predicted"/>